<protein>
    <submittedName>
        <fullName evidence="4">Beta-alanine synthetase</fullName>
    </submittedName>
</protein>
<dbReference type="RefSeq" id="WP_099150642.1">
    <property type="nucleotide sequence ID" value="NZ_PDUD01000019.1"/>
</dbReference>
<accession>A0A2D0NCZ3</accession>
<dbReference type="SUPFAM" id="SSF56317">
    <property type="entry name" value="Carbon-nitrogen hydrolase"/>
    <property type="match status" value="1"/>
</dbReference>
<dbReference type="GO" id="GO:0033388">
    <property type="term" value="P:putrescine biosynthetic process from arginine"/>
    <property type="evidence" value="ECO:0007669"/>
    <property type="project" value="TreeGrafter"/>
</dbReference>
<dbReference type="OrthoDB" id="9803818at2"/>
<evidence type="ECO:0000313" key="5">
    <source>
        <dbReference type="Proteomes" id="UP000223913"/>
    </source>
</evidence>
<dbReference type="PROSITE" id="PS51257">
    <property type="entry name" value="PROKAR_LIPOPROTEIN"/>
    <property type="match status" value="1"/>
</dbReference>
<comment type="caution">
    <text evidence="4">The sequence shown here is derived from an EMBL/GenBank/DDBJ whole genome shotgun (WGS) entry which is preliminary data.</text>
</comment>
<dbReference type="InterPro" id="IPR050345">
    <property type="entry name" value="Aliph_Amidase/BUP"/>
</dbReference>
<proteinExistence type="predicted"/>
<keyword evidence="1" id="KW-0378">Hydrolase</keyword>
<organism evidence="4 5">
    <name type="scientific">Flavilitoribacter nigricans (strain ATCC 23147 / DSM 23189 / NBRC 102662 / NCIMB 1420 / SS-2)</name>
    <name type="common">Lewinella nigricans</name>
    <dbReference type="NCBI Taxonomy" id="1122177"/>
    <lineage>
        <taxon>Bacteria</taxon>
        <taxon>Pseudomonadati</taxon>
        <taxon>Bacteroidota</taxon>
        <taxon>Saprospiria</taxon>
        <taxon>Saprospirales</taxon>
        <taxon>Lewinellaceae</taxon>
        <taxon>Flavilitoribacter</taxon>
    </lineage>
</organism>
<dbReference type="InterPro" id="IPR036526">
    <property type="entry name" value="C-N_Hydrolase_sf"/>
</dbReference>
<evidence type="ECO:0000256" key="2">
    <source>
        <dbReference type="SAM" id="SignalP"/>
    </source>
</evidence>
<evidence type="ECO:0000313" key="4">
    <source>
        <dbReference type="EMBL" id="PHN06049.1"/>
    </source>
</evidence>
<dbReference type="EMBL" id="PDUD01000019">
    <property type="protein sequence ID" value="PHN06049.1"/>
    <property type="molecule type" value="Genomic_DNA"/>
</dbReference>
<dbReference type="GO" id="GO:0050126">
    <property type="term" value="F:N-carbamoylputrescine amidase activity"/>
    <property type="evidence" value="ECO:0007669"/>
    <property type="project" value="TreeGrafter"/>
</dbReference>
<dbReference type="PANTHER" id="PTHR43674:SF2">
    <property type="entry name" value="BETA-UREIDOPROPIONASE"/>
    <property type="match status" value="1"/>
</dbReference>
<dbReference type="PANTHER" id="PTHR43674">
    <property type="entry name" value="NITRILASE C965.09-RELATED"/>
    <property type="match status" value="1"/>
</dbReference>
<feature type="chain" id="PRO_5012700197" evidence="2">
    <location>
        <begin position="25"/>
        <end position="279"/>
    </location>
</feature>
<dbReference type="CDD" id="cd07197">
    <property type="entry name" value="nitrilase"/>
    <property type="match status" value="1"/>
</dbReference>
<dbReference type="Proteomes" id="UP000223913">
    <property type="component" value="Unassembled WGS sequence"/>
</dbReference>
<gene>
    <name evidence="4" type="ORF">CRP01_13850</name>
</gene>
<feature type="signal peptide" evidence="2">
    <location>
        <begin position="1"/>
        <end position="24"/>
    </location>
</feature>
<dbReference type="AlphaFoldDB" id="A0A2D0NCZ3"/>
<keyword evidence="2" id="KW-0732">Signal</keyword>
<dbReference type="Pfam" id="PF00795">
    <property type="entry name" value="CN_hydrolase"/>
    <property type="match status" value="1"/>
</dbReference>
<sequence length="279" mass="30595">MYRKPCTLLLLFAFLACQTGPATQTDTAENMSLRIAIAQIFCLDGDRSGNFRRIENALIRAKTEGADIVCFPEMAILGWVNPDAHERAFPIPGSDTERLGELARQYGVFIAIGLGEKDGDQLYDSAVLIDDQGEILLKHRKNNILSELMDPPYTPGSGVQVVDTKFGRIGMMICADTFLEELVAEMAELAPDLLLIPYGWAEHEDRWPKHANELEAVVVNTGKKVKTTVVGTDLVGEISKGPWAGYVYGGQSLAVDATGKVLVKLADRDSDLQILKISR</sequence>
<reference evidence="4 5" key="1">
    <citation type="submission" date="2017-10" db="EMBL/GenBank/DDBJ databases">
        <title>The draft genome sequence of Lewinella nigricans NBRC 102662.</title>
        <authorList>
            <person name="Wang K."/>
        </authorList>
    </citation>
    <scope>NUCLEOTIDE SEQUENCE [LARGE SCALE GENOMIC DNA]</scope>
    <source>
        <strain evidence="4 5">NBRC 102662</strain>
    </source>
</reference>
<feature type="domain" description="CN hydrolase" evidence="3">
    <location>
        <begin position="33"/>
        <end position="279"/>
    </location>
</feature>
<dbReference type="Gene3D" id="3.60.110.10">
    <property type="entry name" value="Carbon-nitrogen hydrolase"/>
    <property type="match status" value="1"/>
</dbReference>
<evidence type="ECO:0000256" key="1">
    <source>
        <dbReference type="ARBA" id="ARBA00022801"/>
    </source>
</evidence>
<name>A0A2D0NCZ3_FLAN2</name>
<keyword evidence="5" id="KW-1185">Reference proteome</keyword>
<evidence type="ECO:0000259" key="3">
    <source>
        <dbReference type="PROSITE" id="PS50263"/>
    </source>
</evidence>
<dbReference type="InterPro" id="IPR003010">
    <property type="entry name" value="C-N_Hydrolase"/>
</dbReference>
<dbReference type="PROSITE" id="PS50263">
    <property type="entry name" value="CN_HYDROLASE"/>
    <property type="match status" value="1"/>
</dbReference>